<reference evidence="9 10" key="1">
    <citation type="submission" date="2020-04" db="EMBL/GenBank/DDBJ databases">
        <title>Advantages and limits of metagenomic assembly and binning of a giant virus.</title>
        <authorList>
            <person name="Schulz F."/>
            <person name="Andreani J."/>
            <person name="Francis R."/>
            <person name="Boudjemaa H."/>
            <person name="Bou Khalil J.Y."/>
            <person name="Lee J."/>
            <person name="La Scola B."/>
            <person name="Woyke T."/>
        </authorList>
    </citation>
    <scope>NUCLEOTIDE SEQUENCE [LARGE SCALE GENOMIC DNA]</scope>
    <source>
        <strain evidence="9 10">FV1/VV64</strain>
    </source>
</reference>
<evidence type="ECO:0000313" key="9">
    <source>
        <dbReference type="EMBL" id="QKF94311.1"/>
    </source>
</evidence>
<dbReference type="InterPro" id="IPR011990">
    <property type="entry name" value="TPR-like_helical_dom_sf"/>
</dbReference>
<dbReference type="Gene3D" id="3.40.50.620">
    <property type="entry name" value="HUPs"/>
    <property type="match status" value="1"/>
</dbReference>
<dbReference type="InterPro" id="IPR012094">
    <property type="entry name" value="tRNA_Ile_lys_synt"/>
</dbReference>
<dbReference type="HAMAP" id="MF_01161">
    <property type="entry name" value="tRNA_Ile_lys_synt"/>
    <property type="match status" value="1"/>
</dbReference>
<dbReference type="SUPFAM" id="SSF52402">
    <property type="entry name" value="Adenine nucleotide alpha hydrolases-like"/>
    <property type="match status" value="1"/>
</dbReference>
<dbReference type="SUPFAM" id="SSF48452">
    <property type="entry name" value="TPR-like"/>
    <property type="match status" value="1"/>
</dbReference>
<evidence type="ECO:0000256" key="1">
    <source>
        <dbReference type="ARBA" id="ARBA00013267"/>
    </source>
</evidence>
<dbReference type="GO" id="GO:0008033">
    <property type="term" value="P:tRNA processing"/>
    <property type="evidence" value="ECO:0007669"/>
    <property type="project" value="UniProtKB-KW"/>
</dbReference>
<dbReference type="Pfam" id="PF06041">
    <property type="entry name" value="DUF924"/>
    <property type="match status" value="1"/>
</dbReference>
<dbReference type="GO" id="GO:0005524">
    <property type="term" value="F:ATP binding"/>
    <property type="evidence" value="ECO:0007669"/>
    <property type="project" value="UniProtKB-KW"/>
</dbReference>
<evidence type="ECO:0000256" key="4">
    <source>
        <dbReference type="ARBA" id="ARBA00022741"/>
    </source>
</evidence>
<dbReference type="Pfam" id="PF01171">
    <property type="entry name" value="ATP_bind_3"/>
    <property type="match status" value="1"/>
</dbReference>
<evidence type="ECO:0000256" key="5">
    <source>
        <dbReference type="ARBA" id="ARBA00022840"/>
    </source>
</evidence>
<dbReference type="EMBL" id="MT418680">
    <property type="protein sequence ID" value="QKF94311.1"/>
    <property type="molecule type" value="Genomic_DNA"/>
</dbReference>
<proteinExistence type="inferred from homology"/>
<comment type="catalytic activity">
    <reaction evidence="6">
        <text>cytidine(34) in tRNA(Ile2) + L-lysine + ATP = lysidine(34) in tRNA(Ile2) + AMP + diphosphate + H(+)</text>
        <dbReference type="Rhea" id="RHEA:43744"/>
        <dbReference type="Rhea" id="RHEA-COMP:10625"/>
        <dbReference type="Rhea" id="RHEA-COMP:10670"/>
        <dbReference type="ChEBI" id="CHEBI:15378"/>
        <dbReference type="ChEBI" id="CHEBI:30616"/>
        <dbReference type="ChEBI" id="CHEBI:32551"/>
        <dbReference type="ChEBI" id="CHEBI:33019"/>
        <dbReference type="ChEBI" id="CHEBI:82748"/>
        <dbReference type="ChEBI" id="CHEBI:83665"/>
        <dbReference type="ChEBI" id="CHEBI:456215"/>
        <dbReference type="EC" id="6.3.4.19"/>
    </reaction>
</comment>
<evidence type="ECO:0000256" key="7">
    <source>
        <dbReference type="SAM" id="Phobius"/>
    </source>
</evidence>
<keyword evidence="7" id="KW-0812">Transmembrane</keyword>
<dbReference type="NCBIfam" id="TIGR02432">
    <property type="entry name" value="lysidine_TilS_N"/>
    <property type="match status" value="1"/>
</dbReference>
<evidence type="ECO:0000256" key="2">
    <source>
        <dbReference type="ARBA" id="ARBA00022598"/>
    </source>
</evidence>
<keyword evidence="4" id="KW-0547">Nucleotide-binding</keyword>
<dbReference type="InterPro" id="IPR012795">
    <property type="entry name" value="tRNA_Ile_lys_synt_N"/>
</dbReference>
<organism evidence="9 10">
    <name type="scientific">Fadolivirus FV1/VV64</name>
    <dbReference type="NCBI Taxonomy" id="3070911"/>
    <lineage>
        <taxon>Viruses</taxon>
        <taxon>Varidnaviria</taxon>
        <taxon>Bamfordvirae</taxon>
        <taxon>Nucleocytoviricota</taxon>
        <taxon>Megaviricetes</taxon>
        <taxon>Imitervirales</taxon>
        <taxon>Mimiviridae</taxon>
        <taxon>Klosneuvirinae</taxon>
        <taxon>Fadolivirus</taxon>
        <taxon>Fadolivirus algeromassiliense</taxon>
    </lineage>
</organism>
<sequence length="572" mass="67636">MILLNSVFNFIEVFNMDQLLPYWFSNEKVWFGATPDDDKLITEKFGHLLSDNPNIKSIKEHCNRDELLQNILLYDQIIRHVYRGNKEKIKELSRFSLELSLYVLDLNLDKQYLPQERVFILMPLRHTFELDYLRIALDKIKEYRSENDCNYYVRFYKATILSKSDIETHLVVPENINDSITNDEIFNALDPNCVKNLEVISEINKSEPIYNAFRDTINKMKDVKAVTLSLSGGVDSMISSFNLYHLSNKQQKFKIIAVTVDYGNREDNKYEVEFVKRWCRLLGITHYVRHITDLKRNRSQDRDLYEKMTRKMRFDMYRRFNNPVILGHNLGDCLENVFNNIKKTRSLNNLRGMGEFSEEEGCQIVRPMLDISKDCIRAFARKYMVPHLPNSTPSWSERGKIRDELIPFINKFDQAIIPGMINLADNMKQLYDIYNISVVERFYNSIDMNEYRVLIDLPENAPEKKFGFVFWKDIVCRILRKLDLSYPSNKAIESFSDRISYNQYGMIKLTKTIGFKYTNTNIVLQLKEEPNIPIIKNNKIKKVDYDNHDIIFNPLYIILICGVMIGLFFYLE</sequence>
<dbReference type="CDD" id="cd01992">
    <property type="entry name" value="TilS_N"/>
    <property type="match status" value="1"/>
</dbReference>
<evidence type="ECO:0000256" key="6">
    <source>
        <dbReference type="ARBA" id="ARBA00048539"/>
    </source>
</evidence>
<dbReference type="InterPro" id="IPR014729">
    <property type="entry name" value="Rossmann-like_a/b/a_fold"/>
</dbReference>
<evidence type="ECO:0000313" key="10">
    <source>
        <dbReference type="Proteomes" id="UP001162001"/>
    </source>
</evidence>
<dbReference type="Proteomes" id="UP001162001">
    <property type="component" value="Segment"/>
</dbReference>
<keyword evidence="7" id="KW-0472">Membrane</keyword>
<dbReference type="PANTHER" id="PTHR43033">
    <property type="entry name" value="TRNA(ILE)-LYSIDINE SYNTHASE-RELATED"/>
    <property type="match status" value="1"/>
</dbReference>
<protein>
    <recommendedName>
        <fullName evidence="1">tRNA(Ile)-lysidine synthetase</fullName>
        <ecNumber evidence="1">6.3.4.19</ecNumber>
    </recommendedName>
</protein>
<evidence type="ECO:0000259" key="8">
    <source>
        <dbReference type="Pfam" id="PF01171"/>
    </source>
</evidence>
<dbReference type="PANTHER" id="PTHR43033:SF3">
    <property type="entry name" value="TRNA(ILE)-LYSIDINE SYNTHETASE"/>
    <property type="match status" value="1"/>
</dbReference>
<keyword evidence="2" id="KW-0436">Ligase</keyword>
<dbReference type="Gene3D" id="1.20.58.320">
    <property type="entry name" value="TPR-like"/>
    <property type="match status" value="1"/>
</dbReference>
<dbReference type="InterPro" id="IPR011063">
    <property type="entry name" value="TilS/TtcA_N"/>
</dbReference>
<dbReference type="EC" id="6.3.4.19" evidence="1"/>
<keyword evidence="10" id="KW-1185">Reference proteome</keyword>
<accession>A0A7D3UUR7</accession>
<keyword evidence="5" id="KW-0067">ATP-binding</keyword>
<evidence type="ECO:0000256" key="3">
    <source>
        <dbReference type="ARBA" id="ARBA00022694"/>
    </source>
</evidence>
<keyword evidence="3" id="KW-0819">tRNA processing</keyword>
<gene>
    <name evidence="9" type="ORF">Fadolivirus_1_853</name>
</gene>
<keyword evidence="7" id="KW-1133">Transmembrane helix</keyword>
<feature type="domain" description="tRNA(Ile)-lysidine/2-thiocytidine synthase N-terminal" evidence="8">
    <location>
        <begin position="226"/>
        <end position="387"/>
    </location>
</feature>
<feature type="transmembrane region" description="Helical" evidence="7">
    <location>
        <begin position="550"/>
        <end position="571"/>
    </location>
</feature>
<dbReference type="InterPro" id="IPR010323">
    <property type="entry name" value="DUF924"/>
</dbReference>
<dbReference type="GO" id="GO:0032267">
    <property type="term" value="F:tRNA(Ile)-lysidine synthase activity"/>
    <property type="evidence" value="ECO:0007669"/>
    <property type="project" value="UniProtKB-EC"/>
</dbReference>
<name>A0A7D3UUR7_9VIRU</name>